<dbReference type="GO" id="GO:0000027">
    <property type="term" value="P:ribosomal large subunit assembly"/>
    <property type="evidence" value="ECO:0007669"/>
    <property type="project" value="TreeGrafter"/>
</dbReference>
<dbReference type="FunFam" id="3.40.50.10480:FF:000003">
    <property type="entry name" value="Ribosome biogenesis protein BRX1"/>
    <property type="match status" value="1"/>
</dbReference>
<sequence length="284" mass="33342">MVKRKRTETQVVESNTAENEEKRGKWINKQRVLIFASRGISFRDRHLMTNLRTLMPHSKPDSKMDKKCSLLMINEICEMKNCNQCIYFENKKHKDLYMWISKVPNGPSAKFLIENVHTMEELKLTGNCLKASRPILSFDDTFESEPHLMLLKEVLIQVFGTPNHHPKSQPFFDHVFSFKFLDNRIWFRNYQIEDDGVSLVEIGPRFTMNLIKIFDGSFCGSVLYTNTNYVTPSMHRRNLKVEAVNRYKNKFDAKKSLAMRRPEKSYPSDPANEVFQTEVDDKDD</sequence>
<dbReference type="Gene3D" id="3.40.50.10480">
    <property type="entry name" value="Probable brix-domain ribosomal biogenesis protein"/>
    <property type="match status" value="1"/>
</dbReference>
<evidence type="ECO:0000256" key="8">
    <source>
        <dbReference type="SAM" id="MobiDB-lite"/>
    </source>
</evidence>
<dbReference type="GO" id="GO:0006364">
    <property type="term" value="P:rRNA processing"/>
    <property type="evidence" value="ECO:0007669"/>
    <property type="project" value="InterPro"/>
</dbReference>
<dbReference type="GO" id="GO:0005730">
    <property type="term" value="C:nucleolus"/>
    <property type="evidence" value="ECO:0007669"/>
    <property type="project" value="UniProtKB-SubCell"/>
</dbReference>
<dbReference type="AlphaFoldDB" id="A0A4Y2HDD0"/>
<evidence type="ECO:0000313" key="10">
    <source>
        <dbReference type="EMBL" id="GBM63310.1"/>
    </source>
</evidence>
<dbReference type="InterPro" id="IPR007109">
    <property type="entry name" value="Brix"/>
</dbReference>
<dbReference type="InterPro" id="IPR026532">
    <property type="entry name" value="BRX1"/>
</dbReference>
<keyword evidence="6" id="KW-0539">Nucleus</keyword>
<dbReference type="GO" id="GO:0019843">
    <property type="term" value="F:rRNA binding"/>
    <property type="evidence" value="ECO:0007669"/>
    <property type="project" value="InterPro"/>
</dbReference>
<comment type="similarity">
    <text evidence="3">Belongs to the BRX1 family.</text>
</comment>
<evidence type="ECO:0000256" key="5">
    <source>
        <dbReference type="ARBA" id="ARBA00022517"/>
    </source>
</evidence>
<evidence type="ECO:0000256" key="1">
    <source>
        <dbReference type="ARBA" id="ARBA00003439"/>
    </source>
</evidence>
<feature type="region of interest" description="Disordered" evidence="8">
    <location>
        <begin position="1"/>
        <end position="20"/>
    </location>
</feature>
<evidence type="ECO:0000313" key="11">
    <source>
        <dbReference type="Proteomes" id="UP000499080"/>
    </source>
</evidence>
<comment type="function">
    <text evidence="1">Required for biogenesis of the 60S ribosomal subunit.</text>
</comment>
<organism evidence="10 11">
    <name type="scientific">Araneus ventricosus</name>
    <name type="common">Orbweaver spider</name>
    <name type="synonym">Epeira ventricosa</name>
    <dbReference type="NCBI Taxonomy" id="182803"/>
    <lineage>
        <taxon>Eukaryota</taxon>
        <taxon>Metazoa</taxon>
        <taxon>Ecdysozoa</taxon>
        <taxon>Arthropoda</taxon>
        <taxon>Chelicerata</taxon>
        <taxon>Arachnida</taxon>
        <taxon>Araneae</taxon>
        <taxon>Araneomorphae</taxon>
        <taxon>Entelegynae</taxon>
        <taxon>Araneoidea</taxon>
        <taxon>Araneidae</taxon>
        <taxon>Araneus</taxon>
    </lineage>
</organism>
<evidence type="ECO:0000259" key="9">
    <source>
        <dbReference type="PROSITE" id="PS50833"/>
    </source>
</evidence>
<reference evidence="10 11" key="1">
    <citation type="journal article" date="2019" name="Sci. Rep.">
        <title>Orb-weaving spider Araneus ventricosus genome elucidates the spidroin gene catalogue.</title>
        <authorList>
            <person name="Kono N."/>
            <person name="Nakamura H."/>
            <person name="Ohtoshi R."/>
            <person name="Moran D.A.P."/>
            <person name="Shinohara A."/>
            <person name="Yoshida Y."/>
            <person name="Fujiwara M."/>
            <person name="Mori M."/>
            <person name="Tomita M."/>
            <person name="Arakawa K."/>
        </authorList>
    </citation>
    <scope>NUCLEOTIDE SEQUENCE [LARGE SCALE GENOMIC DNA]</scope>
</reference>
<proteinExistence type="inferred from homology"/>
<gene>
    <name evidence="10" type="primary">BRIX1</name>
    <name evidence="10" type="ORF">AVEN_236984_1</name>
</gene>
<name>A0A4Y2HDD0_ARAVE</name>
<accession>A0A4Y2HDD0</accession>
<dbReference type="EMBL" id="BGPR01001861">
    <property type="protein sequence ID" value="GBM63310.1"/>
    <property type="molecule type" value="Genomic_DNA"/>
</dbReference>
<evidence type="ECO:0000256" key="2">
    <source>
        <dbReference type="ARBA" id="ARBA00004604"/>
    </source>
</evidence>
<evidence type="ECO:0000256" key="7">
    <source>
        <dbReference type="ARBA" id="ARBA00080845"/>
    </source>
</evidence>
<dbReference type="Proteomes" id="UP000499080">
    <property type="component" value="Unassembled WGS sequence"/>
</dbReference>
<evidence type="ECO:0000256" key="6">
    <source>
        <dbReference type="ARBA" id="ARBA00023242"/>
    </source>
</evidence>
<dbReference type="Pfam" id="PF04427">
    <property type="entry name" value="Brix"/>
    <property type="match status" value="1"/>
</dbReference>
<comment type="caution">
    <text evidence="10">The sequence shown here is derived from an EMBL/GenBank/DDBJ whole genome shotgun (WGS) entry which is preliminary data.</text>
</comment>
<comment type="subcellular location">
    <subcellularLocation>
        <location evidence="2">Nucleus</location>
        <location evidence="2">Nucleolus</location>
    </subcellularLocation>
</comment>
<dbReference type="PANTHER" id="PTHR13634">
    <property type="entry name" value="RIBOSOME BIOGENESIS PROTEIN BRIX"/>
    <property type="match status" value="1"/>
</dbReference>
<dbReference type="PROSITE" id="PS50833">
    <property type="entry name" value="BRIX"/>
    <property type="match status" value="1"/>
</dbReference>
<keyword evidence="11" id="KW-1185">Reference proteome</keyword>
<feature type="region of interest" description="Disordered" evidence="8">
    <location>
        <begin position="255"/>
        <end position="284"/>
    </location>
</feature>
<keyword evidence="5" id="KW-0690">Ribosome biogenesis</keyword>
<dbReference type="OrthoDB" id="1638493at2759"/>
<evidence type="ECO:0000256" key="4">
    <source>
        <dbReference type="ARBA" id="ARBA00020522"/>
    </source>
</evidence>
<feature type="domain" description="Brix" evidence="9">
    <location>
        <begin position="30"/>
        <end position="219"/>
    </location>
</feature>
<protein>
    <recommendedName>
        <fullName evidence="4">Ribosome biogenesis protein BRX1 homolog</fullName>
    </recommendedName>
    <alternativeName>
        <fullName evidence="7">Brix domain-containing protein 2 homolog</fullName>
    </alternativeName>
</protein>
<evidence type="ECO:0000256" key="3">
    <source>
        <dbReference type="ARBA" id="ARBA00006369"/>
    </source>
</evidence>
<dbReference type="PANTHER" id="PTHR13634:SF0">
    <property type="entry name" value="RIBOSOME BIOGENESIS PROTEIN BRX1 HOMOLOG"/>
    <property type="match status" value="1"/>
</dbReference>
<feature type="compositionally biased region" description="Basic and acidic residues" evidence="8">
    <location>
        <begin position="255"/>
        <end position="266"/>
    </location>
</feature>
<dbReference type="SMART" id="SM00879">
    <property type="entry name" value="Brix"/>
    <property type="match status" value="1"/>
</dbReference>
<dbReference type="SUPFAM" id="SSF52954">
    <property type="entry name" value="Class II aaRS ABD-related"/>
    <property type="match status" value="1"/>
</dbReference>